<feature type="compositionally biased region" description="Gly residues" evidence="1">
    <location>
        <begin position="86"/>
        <end position="99"/>
    </location>
</feature>
<feature type="compositionally biased region" description="Low complexity" evidence="1">
    <location>
        <begin position="151"/>
        <end position="160"/>
    </location>
</feature>
<keyword evidence="2" id="KW-1133">Transmembrane helix</keyword>
<feature type="compositionally biased region" description="Polar residues" evidence="1">
    <location>
        <begin position="54"/>
        <end position="67"/>
    </location>
</feature>
<feature type="compositionally biased region" description="Gly residues" evidence="1">
    <location>
        <begin position="187"/>
        <end position="202"/>
    </location>
</feature>
<feature type="transmembrane region" description="Helical" evidence="2">
    <location>
        <begin position="337"/>
        <end position="361"/>
    </location>
</feature>
<feature type="compositionally biased region" description="Low complexity" evidence="1">
    <location>
        <begin position="28"/>
        <end position="49"/>
    </location>
</feature>
<evidence type="ECO:0000256" key="1">
    <source>
        <dbReference type="SAM" id="MobiDB-lite"/>
    </source>
</evidence>
<evidence type="ECO:0000313" key="4">
    <source>
        <dbReference type="Proteomes" id="UP000645217"/>
    </source>
</evidence>
<feature type="compositionally biased region" description="Low complexity" evidence="1">
    <location>
        <begin position="173"/>
        <end position="186"/>
    </location>
</feature>
<gene>
    <name evidence="3" type="ORF">GCM10007964_60320</name>
</gene>
<organism evidence="3 4">
    <name type="scientific">Sphaerisporangium melleum</name>
    <dbReference type="NCBI Taxonomy" id="321316"/>
    <lineage>
        <taxon>Bacteria</taxon>
        <taxon>Bacillati</taxon>
        <taxon>Actinomycetota</taxon>
        <taxon>Actinomycetes</taxon>
        <taxon>Streptosporangiales</taxon>
        <taxon>Streptosporangiaceae</taxon>
        <taxon>Sphaerisporangium</taxon>
    </lineage>
</organism>
<dbReference type="Proteomes" id="UP000645217">
    <property type="component" value="Unassembled WGS sequence"/>
</dbReference>
<comment type="caution">
    <text evidence="3">The sequence shown here is derived from an EMBL/GenBank/DDBJ whole genome shotgun (WGS) entry which is preliminary data.</text>
</comment>
<proteinExistence type="predicted"/>
<feature type="compositionally biased region" description="Gly residues" evidence="1">
    <location>
        <begin position="209"/>
        <end position="220"/>
    </location>
</feature>
<reference evidence="3" key="1">
    <citation type="journal article" date="2014" name="Int. J. Syst. Evol. Microbiol.">
        <title>Complete genome sequence of Corynebacterium casei LMG S-19264T (=DSM 44701T), isolated from a smear-ripened cheese.</title>
        <authorList>
            <consortium name="US DOE Joint Genome Institute (JGI-PGF)"/>
            <person name="Walter F."/>
            <person name="Albersmeier A."/>
            <person name="Kalinowski J."/>
            <person name="Ruckert C."/>
        </authorList>
    </citation>
    <scope>NUCLEOTIDE SEQUENCE</scope>
    <source>
        <strain evidence="3">JCM 13064</strain>
    </source>
</reference>
<feature type="compositionally biased region" description="Low complexity" evidence="1">
    <location>
        <begin position="280"/>
        <end position="303"/>
    </location>
</feature>
<protein>
    <submittedName>
        <fullName evidence="3">Uncharacterized protein</fullName>
    </submittedName>
</protein>
<sequence>MTTPPTPRQPDSPYQQGSAYPGTHQHDPLGQPGGAPYAAQQQAAPGQDPLSGQGYASQGHATPQQGVYPQAPYGSGASEGYAPQPGHGGGQGAYQGQQGGYDARPGQSAAYGTQAGHPGDHGQGWPGHAAQQDGYGAQPGYGAQTGQSAYGGQADQAGHGTQAGQGGYGAQPGYGAQAGQSAYGGQADQGGHGVQAGYGGQAGQAEYGGRSGQGGYGGSPGQVAVGYPPQTQDPSQQAQGQGYPQPPDPYQQAQDPYRQGHPQGGAVPDPYQQHYGQGRQPAQDPYAPQGGQGQQQAQDPYAQRPQGQDPYAQQGGGGQWQPTEPAAPAKKKVTGKLLGALGAVGIFVVIAAVKFGAGFVLGEGVGAVGDQVTGAPRIADVGDCMAGQNENSLKVVDCKDAGVEWKVSQKVEGKTEAQFDADKEFTMCRDKKVTSAYWEGERGGAGWVLCLIPAGKKG</sequence>
<feature type="region of interest" description="Disordered" evidence="1">
    <location>
        <begin position="1"/>
        <end position="328"/>
    </location>
</feature>
<keyword evidence="4" id="KW-1185">Reference proteome</keyword>
<name>A0A917RIV5_9ACTN</name>
<evidence type="ECO:0000313" key="3">
    <source>
        <dbReference type="EMBL" id="GGL10085.1"/>
    </source>
</evidence>
<accession>A0A917RIV5</accession>
<keyword evidence="2" id="KW-0472">Membrane</keyword>
<dbReference type="RefSeq" id="WP_189166453.1">
    <property type="nucleotide sequence ID" value="NZ_BMNT01000040.1"/>
</dbReference>
<keyword evidence="2" id="KW-0812">Transmembrane</keyword>
<evidence type="ECO:0000256" key="2">
    <source>
        <dbReference type="SAM" id="Phobius"/>
    </source>
</evidence>
<feature type="compositionally biased region" description="Pro residues" evidence="1">
    <location>
        <begin position="1"/>
        <end position="10"/>
    </location>
</feature>
<dbReference type="AlphaFoldDB" id="A0A917RIV5"/>
<dbReference type="EMBL" id="BMNT01000040">
    <property type="protein sequence ID" value="GGL10085.1"/>
    <property type="molecule type" value="Genomic_DNA"/>
</dbReference>
<feature type="compositionally biased region" description="Gly residues" evidence="1">
    <location>
        <begin position="161"/>
        <end position="172"/>
    </location>
</feature>
<reference evidence="3" key="2">
    <citation type="submission" date="2020-09" db="EMBL/GenBank/DDBJ databases">
        <authorList>
            <person name="Sun Q."/>
            <person name="Ohkuma M."/>
        </authorList>
    </citation>
    <scope>NUCLEOTIDE SEQUENCE</scope>
    <source>
        <strain evidence="3">JCM 13064</strain>
    </source>
</reference>